<keyword evidence="4 7" id="KW-0812">Transmembrane</keyword>
<accession>W0ADZ6</accession>
<comment type="subcellular location">
    <subcellularLocation>
        <location evidence="1">Membrane</location>
        <topology evidence="1">Multi-pass membrane protein</topology>
    </subcellularLocation>
</comment>
<feature type="transmembrane region" description="Helical" evidence="7">
    <location>
        <begin position="74"/>
        <end position="96"/>
    </location>
</feature>
<feature type="transmembrane region" description="Helical" evidence="7">
    <location>
        <begin position="425"/>
        <end position="450"/>
    </location>
</feature>
<comment type="similarity">
    <text evidence="2">Belongs to the sodium:solute symporter (SSF) (TC 2.A.21) family.</text>
</comment>
<evidence type="ECO:0000313" key="8">
    <source>
        <dbReference type="EMBL" id="AHE55316.1"/>
    </source>
</evidence>
<feature type="transmembrane region" description="Helical" evidence="7">
    <location>
        <begin position="117"/>
        <end position="138"/>
    </location>
</feature>
<feature type="transmembrane region" description="Helical" evidence="7">
    <location>
        <begin position="456"/>
        <end position="474"/>
    </location>
</feature>
<feature type="transmembrane region" description="Helical" evidence="7">
    <location>
        <begin position="189"/>
        <end position="207"/>
    </location>
</feature>
<dbReference type="PATRIC" id="fig|1123269.5.peg.3569"/>
<dbReference type="OrthoDB" id="9810181at2"/>
<evidence type="ECO:0000256" key="2">
    <source>
        <dbReference type="ARBA" id="ARBA00006434"/>
    </source>
</evidence>
<feature type="transmembrane region" description="Helical" evidence="7">
    <location>
        <begin position="281"/>
        <end position="300"/>
    </location>
</feature>
<feature type="transmembrane region" description="Helical" evidence="7">
    <location>
        <begin position="320"/>
        <end position="348"/>
    </location>
</feature>
<dbReference type="InterPro" id="IPR050277">
    <property type="entry name" value="Sodium:Solute_Symporter"/>
</dbReference>
<dbReference type="HOGENOM" id="CLU_018808_15_0_5"/>
<feature type="transmembrane region" description="Helical" evidence="7">
    <location>
        <begin position="369"/>
        <end position="387"/>
    </location>
</feature>
<evidence type="ECO:0000313" key="9">
    <source>
        <dbReference type="Proteomes" id="UP000018851"/>
    </source>
</evidence>
<evidence type="ECO:0000256" key="3">
    <source>
        <dbReference type="ARBA" id="ARBA00022448"/>
    </source>
</evidence>
<evidence type="ECO:0000256" key="5">
    <source>
        <dbReference type="ARBA" id="ARBA00022989"/>
    </source>
</evidence>
<name>W0ADZ6_9SPHN</name>
<dbReference type="Gene3D" id="1.20.1730.10">
    <property type="entry name" value="Sodium/glucose cotransporter"/>
    <property type="match status" value="1"/>
</dbReference>
<feature type="transmembrane region" description="Helical" evidence="7">
    <location>
        <begin position="399"/>
        <end position="418"/>
    </location>
</feature>
<dbReference type="PANTHER" id="PTHR48086">
    <property type="entry name" value="SODIUM/PROLINE SYMPORTER-RELATED"/>
    <property type="match status" value="1"/>
</dbReference>
<evidence type="ECO:0000256" key="4">
    <source>
        <dbReference type="ARBA" id="ARBA00022692"/>
    </source>
</evidence>
<protein>
    <submittedName>
        <fullName evidence="8">Sodium:solute symporter</fullName>
    </submittedName>
</protein>
<evidence type="ECO:0000256" key="1">
    <source>
        <dbReference type="ARBA" id="ARBA00004141"/>
    </source>
</evidence>
<gene>
    <name evidence="8" type="ORF">NX02_18235</name>
</gene>
<sequence length="485" mass="51389">MILGLILLIVGGTTAGSILYGRRKQKRAQSMEEWALGGRKLGTLVFWFLNAGEIYTTFAVLGISGFAWAYGAPAYLAFCSVSLSASVGYWLTPLIQSYGRRHALVTQADFFAHRYRAPWLGVCVAAAGLVALVVYVQIQVTALTLVVRLAAGPGISAGVAACVAVALMVLFVFLAGLRAAAFAAGVKDILMLVVVLALAWSIAGVVGEASVLDVFRSVSERFPEAMRFPGLKPELGLDTTWLITSAINVALGTYIFPHMFQLCYSADSTETIRRNAVFQPIYSLSYFFIILLGFAALLAGTQAPGGDPNALLLAFVGERYPAWMLGLLAGTASLLALVPGSVLLLTCGSIFSRNILRPLIPSIDDRTELLVSRIAMVGFAAIALYLTLGASGSLVEIGLSAYAAIGMLAPGVYCAFLLRRTSAAAVLAGLLAGYAVLWLPAFSLLASTWLPHWERGLVALIVNAVVTVGLSLLLPRRAFAFAQPA</sequence>
<reference evidence="8 9" key="1">
    <citation type="submission" date="2013-07" db="EMBL/GenBank/DDBJ databases">
        <title>Completed genome of Sphingomonas sanxanigenens NX02.</title>
        <authorList>
            <person name="Ma T."/>
            <person name="Huang H."/>
            <person name="Wu M."/>
            <person name="Li X."/>
            <person name="Li G."/>
        </authorList>
    </citation>
    <scope>NUCLEOTIDE SEQUENCE [LARGE SCALE GENOMIC DNA]</scope>
    <source>
        <strain evidence="8 9">NX02</strain>
    </source>
</reference>
<feature type="transmembrane region" description="Helical" evidence="7">
    <location>
        <begin position="241"/>
        <end position="260"/>
    </location>
</feature>
<dbReference type="InterPro" id="IPR001734">
    <property type="entry name" value="Na/solute_symporter"/>
</dbReference>
<keyword evidence="5 7" id="KW-1133">Transmembrane helix</keyword>
<evidence type="ECO:0000256" key="6">
    <source>
        <dbReference type="ARBA" id="ARBA00023136"/>
    </source>
</evidence>
<keyword evidence="6 7" id="KW-0472">Membrane</keyword>
<dbReference type="Proteomes" id="UP000018851">
    <property type="component" value="Chromosome"/>
</dbReference>
<dbReference type="EMBL" id="CP006644">
    <property type="protein sequence ID" value="AHE55316.1"/>
    <property type="molecule type" value="Genomic_DNA"/>
</dbReference>
<feature type="transmembrane region" description="Helical" evidence="7">
    <location>
        <begin position="44"/>
        <end position="68"/>
    </location>
</feature>
<organism evidence="8 9">
    <name type="scientific">Sphingomonas sanxanigenens DSM 19645 = NX02</name>
    <dbReference type="NCBI Taxonomy" id="1123269"/>
    <lineage>
        <taxon>Bacteria</taxon>
        <taxon>Pseudomonadati</taxon>
        <taxon>Pseudomonadota</taxon>
        <taxon>Alphaproteobacteria</taxon>
        <taxon>Sphingomonadales</taxon>
        <taxon>Sphingomonadaceae</taxon>
        <taxon>Sphingomonas</taxon>
    </lineage>
</organism>
<dbReference type="STRING" id="1123269.NX02_18235"/>
<evidence type="ECO:0000256" key="7">
    <source>
        <dbReference type="SAM" id="Phobius"/>
    </source>
</evidence>
<feature type="transmembrane region" description="Helical" evidence="7">
    <location>
        <begin position="150"/>
        <end position="177"/>
    </location>
</feature>
<dbReference type="AlphaFoldDB" id="W0ADZ6"/>
<keyword evidence="9" id="KW-1185">Reference proteome</keyword>
<dbReference type="PANTHER" id="PTHR48086:SF8">
    <property type="entry name" value="MONOCARBOXYLIC ACID PERMEASE"/>
    <property type="match status" value="1"/>
</dbReference>
<dbReference type="eggNOG" id="COG0591">
    <property type="taxonomic scope" value="Bacteria"/>
</dbReference>
<feature type="transmembrane region" description="Helical" evidence="7">
    <location>
        <begin position="6"/>
        <end position="23"/>
    </location>
</feature>
<dbReference type="GO" id="GO:0022857">
    <property type="term" value="F:transmembrane transporter activity"/>
    <property type="evidence" value="ECO:0007669"/>
    <property type="project" value="InterPro"/>
</dbReference>
<dbReference type="InterPro" id="IPR038377">
    <property type="entry name" value="Na/Glc_symporter_sf"/>
</dbReference>
<keyword evidence="3" id="KW-0813">Transport</keyword>
<proteinExistence type="inferred from homology"/>
<dbReference type="GO" id="GO:0005886">
    <property type="term" value="C:plasma membrane"/>
    <property type="evidence" value="ECO:0007669"/>
    <property type="project" value="TreeGrafter"/>
</dbReference>
<dbReference type="PROSITE" id="PS50283">
    <property type="entry name" value="NA_SOLUT_SYMP_3"/>
    <property type="match status" value="1"/>
</dbReference>
<dbReference type="KEGG" id="ssan:NX02_18235"/>